<evidence type="ECO:0000256" key="5">
    <source>
        <dbReference type="ARBA" id="ARBA00023163"/>
    </source>
</evidence>
<sequence>MKKHEQLMLIAAKSNIPVLLQGESGVGKEIAAKFIHEHSKRSEGPFVALNCGAIARNLAESLLEGAKKGSYTGAASDHRGIVQAANGGTLFLDEIGEMPFDMQSKLLRILQEHSVLPLGATQNEPVDFRLVCATNRDLQNEVHDGNFRKDLFFRLNAFPIVIPPLRKRDDFAEIAATLWNEITERTFAEKFPLRDWEIKELSKFKWPGNIRQLKNVLQRYALLKQHEISLEEILSEEFSYKTINDVKENYTYRAPTAIRASAPNWTFIQKALNENDGNKSRAAKALRISRGCLCYQIKKHELHEWNSCKNLAECAGA</sequence>
<dbReference type="InterPro" id="IPR009057">
    <property type="entry name" value="Homeodomain-like_sf"/>
</dbReference>
<gene>
    <name evidence="7" type="ORF">SAMN05661053_1955</name>
</gene>
<accession>A0A380S5Q2</accession>
<dbReference type="InterPro" id="IPR002197">
    <property type="entry name" value="HTH_Fis"/>
</dbReference>
<dbReference type="SUPFAM" id="SSF52540">
    <property type="entry name" value="P-loop containing nucleoside triphosphate hydrolases"/>
    <property type="match status" value="1"/>
</dbReference>
<evidence type="ECO:0000256" key="3">
    <source>
        <dbReference type="ARBA" id="ARBA00023015"/>
    </source>
</evidence>
<proteinExistence type="predicted"/>
<dbReference type="AlphaFoldDB" id="A0A380S5Q2"/>
<dbReference type="InterPro" id="IPR025943">
    <property type="entry name" value="Sigma_54_int_dom_ATP-bd_2"/>
</dbReference>
<keyword evidence="2" id="KW-0067">ATP-binding</keyword>
<dbReference type="SMART" id="SM00382">
    <property type="entry name" value="AAA"/>
    <property type="match status" value="1"/>
</dbReference>
<dbReference type="InterPro" id="IPR025944">
    <property type="entry name" value="Sigma_54_int_dom_CS"/>
</dbReference>
<dbReference type="PROSITE" id="PS00688">
    <property type="entry name" value="SIGMA54_INTERACT_3"/>
    <property type="match status" value="1"/>
</dbReference>
<organism evidence="7 8">
    <name type="scientific">Fibrobacter succinogenes</name>
    <name type="common">Bacteroides succinogenes</name>
    <dbReference type="NCBI Taxonomy" id="833"/>
    <lineage>
        <taxon>Bacteria</taxon>
        <taxon>Pseudomonadati</taxon>
        <taxon>Fibrobacterota</taxon>
        <taxon>Fibrobacteria</taxon>
        <taxon>Fibrobacterales</taxon>
        <taxon>Fibrobacteraceae</taxon>
        <taxon>Fibrobacter</taxon>
    </lineage>
</organism>
<evidence type="ECO:0000259" key="6">
    <source>
        <dbReference type="PROSITE" id="PS50045"/>
    </source>
</evidence>
<dbReference type="CDD" id="cd00009">
    <property type="entry name" value="AAA"/>
    <property type="match status" value="1"/>
</dbReference>
<dbReference type="PRINTS" id="PR01590">
    <property type="entry name" value="HTHFIS"/>
</dbReference>
<dbReference type="EMBL" id="UHJL01000002">
    <property type="protein sequence ID" value="SUQ24549.1"/>
    <property type="molecule type" value="Genomic_DNA"/>
</dbReference>
<evidence type="ECO:0000313" key="8">
    <source>
        <dbReference type="Proteomes" id="UP000255423"/>
    </source>
</evidence>
<protein>
    <submittedName>
        <fullName evidence="7">Regulatory protein, Fis family</fullName>
    </submittedName>
</protein>
<dbReference type="Gene3D" id="3.40.50.300">
    <property type="entry name" value="P-loop containing nucleotide triphosphate hydrolases"/>
    <property type="match status" value="1"/>
</dbReference>
<dbReference type="InterPro" id="IPR027417">
    <property type="entry name" value="P-loop_NTPase"/>
</dbReference>
<dbReference type="GO" id="GO:0005524">
    <property type="term" value="F:ATP binding"/>
    <property type="evidence" value="ECO:0007669"/>
    <property type="project" value="UniProtKB-KW"/>
</dbReference>
<dbReference type="RefSeq" id="WP_109573007.1">
    <property type="nucleotide sequence ID" value="NZ_UHJL01000002.1"/>
</dbReference>
<reference evidence="7 8" key="1">
    <citation type="submission" date="2017-08" db="EMBL/GenBank/DDBJ databases">
        <authorList>
            <person name="de Groot N.N."/>
        </authorList>
    </citation>
    <scope>NUCLEOTIDE SEQUENCE [LARGE SCALE GENOMIC DNA]</scope>
    <source>
        <strain evidence="7 8">HM2</strain>
    </source>
</reference>
<dbReference type="PROSITE" id="PS00676">
    <property type="entry name" value="SIGMA54_INTERACT_2"/>
    <property type="match status" value="1"/>
</dbReference>
<dbReference type="PROSITE" id="PS50045">
    <property type="entry name" value="SIGMA54_INTERACT_4"/>
    <property type="match status" value="1"/>
</dbReference>
<keyword evidence="1" id="KW-0547">Nucleotide-binding</keyword>
<dbReference type="Gene3D" id="1.10.8.60">
    <property type="match status" value="1"/>
</dbReference>
<dbReference type="Pfam" id="PF00158">
    <property type="entry name" value="Sigma54_activat"/>
    <property type="match status" value="1"/>
</dbReference>
<dbReference type="GO" id="GO:0043565">
    <property type="term" value="F:sequence-specific DNA binding"/>
    <property type="evidence" value="ECO:0007669"/>
    <property type="project" value="InterPro"/>
</dbReference>
<dbReference type="InterPro" id="IPR002078">
    <property type="entry name" value="Sigma_54_int"/>
</dbReference>
<dbReference type="Pfam" id="PF25601">
    <property type="entry name" value="AAA_lid_14"/>
    <property type="match status" value="1"/>
</dbReference>
<evidence type="ECO:0000256" key="4">
    <source>
        <dbReference type="ARBA" id="ARBA00023125"/>
    </source>
</evidence>
<keyword evidence="4" id="KW-0238">DNA-binding</keyword>
<evidence type="ECO:0000313" key="7">
    <source>
        <dbReference type="EMBL" id="SUQ24549.1"/>
    </source>
</evidence>
<dbReference type="GO" id="GO:0006355">
    <property type="term" value="P:regulation of DNA-templated transcription"/>
    <property type="evidence" value="ECO:0007669"/>
    <property type="project" value="InterPro"/>
</dbReference>
<dbReference type="Proteomes" id="UP000255423">
    <property type="component" value="Unassembled WGS sequence"/>
</dbReference>
<dbReference type="Gene3D" id="1.10.10.60">
    <property type="entry name" value="Homeodomain-like"/>
    <property type="match status" value="1"/>
</dbReference>
<dbReference type="SUPFAM" id="SSF46689">
    <property type="entry name" value="Homeodomain-like"/>
    <property type="match status" value="1"/>
</dbReference>
<dbReference type="FunFam" id="3.40.50.300:FF:000006">
    <property type="entry name" value="DNA-binding transcriptional regulator NtrC"/>
    <property type="match status" value="1"/>
</dbReference>
<dbReference type="PANTHER" id="PTHR32071">
    <property type="entry name" value="TRANSCRIPTIONAL REGULATORY PROTEIN"/>
    <property type="match status" value="1"/>
</dbReference>
<dbReference type="Pfam" id="PF02954">
    <property type="entry name" value="HTH_8"/>
    <property type="match status" value="1"/>
</dbReference>
<dbReference type="InterPro" id="IPR058031">
    <property type="entry name" value="AAA_lid_NorR"/>
</dbReference>
<keyword evidence="3" id="KW-0805">Transcription regulation</keyword>
<evidence type="ECO:0000256" key="2">
    <source>
        <dbReference type="ARBA" id="ARBA00022840"/>
    </source>
</evidence>
<name>A0A380S5Q2_FIBSU</name>
<keyword evidence="5" id="KW-0804">Transcription</keyword>
<dbReference type="InterPro" id="IPR003593">
    <property type="entry name" value="AAA+_ATPase"/>
</dbReference>
<feature type="domain" description="Sigma-54 factor interaction" evidence="6">
    <location>
        <begin position="1"/>
        <end position="222"/>
    </location>
</feature>
<evidence type="ECO:0000256" key="1">
    <source>
        <dbReference type="ARBA" id="ARBA00022741"/>
    </source>
</evidence>